<evidence type="ECO:0000313" key="9">
    <source>
        <dbReference type="EMBL" id="AZS86902.1"/>
    </source>
</evidence>
<evidence type="ECO:0000256" key="6">
    <source>
        <dbReference type="ARBA" id="ARBA00023136"/>
    </source>
</evidence>
<dbReference type="GO" id="GO:0016758">
    <property type="term" value="F:hexosyltransferase activity"/>
    <property type="evidence" value="ECO:0007669"/>
    <property type="project" value="InterPro"/>
</dbReference>
<feature type="transmembrane region" description="Helical" evidence="8">
    <location>
        <begin position="379"/>
        <end position="397"/>
    </location>
</feature>
<feature type="transmembrane region" description="Helical" evidence="8">
    <location>
        <begin position="233"/>
        <end position="253"/>
    </location>
</feature>
<dbReference type="AlphaFoldDB" id="A0A3S9ZGM4"/>
<feature type="transmembrane region" description="Helical" evidence="8">
    <location>
        <begin position="305"/>
        <end position="323"/>
    </location>
</feature>
<dbReference type="OrthoDB" id="4099703at2"/>
<dbReference type="InterPro" id="IPR018584">
    <property type="entry name" value="GT87"/>
</dbReference>
<keyword evidence="6 8" id="KW-0472">Membrane</keyword>
<feature type="transmembrane region" description="Helical" evidence="8">
    <location>
        <begin position="161"/>
        <end position="180"/>
    </location>
</feature>
<dbReference type="Pfam" id="PF09594">
    <property type="entry name" value="GT87"/>
    <property type="match status" value="1"/>
</dbReference>
<comment type="similarity">
    <text evidence="7">Belongs to the glycosyltransferase 87 family.</text>
</comment>
<organism evidence="9 11">
    <name type="scientific">Streptomyces griseoviridis</name>
    <dbReference type="NCBI Taxonomy" id="45398"/>
    <lineage>
        <taxon>Bacteria</taxon>
        <taxon>Bacillati</taxon>
        <taxon>Actinomycetota</taxon>
        <taxon>Actinomycetes</taxon>
        <taxon>Kitasatosporales</taxon>
        <taxon>Streptomycetaceae</taxon>
        <taxon>Streptomyces</taxon>
    </lineage>
</organism>
<dbReference type="InterPro" id="IPR016570">
    <property type="entry name" value="UCP010361"/>
</dbReference>
<feature type="transmembrane region" description="Helical" evidence="8">
    <location>
        <begin position="50"/>
        <end position="69"/>
    </location>
</feature>
<evidence type="ECO:0000256" key="1">
    <source>
        <dbReference type="ARBA" id="ARBA00004651"/>
    </source>
</evidence>
<keyword evidence="2" id="KW-1003">Cell membrane</keyword>
<evidence type="ECO:0000313" key="12">
    <source>
        <dbReference type="Proteomes" id="UP000501753"/>
    </source>
</evidence>
<dbReference type="GO" id="GO:0005886">
    <property type="term" value="C:plasma membrane"/>
    <property type="evidence" value="ECO:0007669"/>
    <property type="project" value="UniProtKB-SubCell"/>
</dbReference>
<evidence type="ECO:0000256" key="8">
    <source>
        <dbReference type="SAM" id="Phobius"/>
    </source>
</evidence>
<evidence type="ECO:0000256" key="7">
    <source>
        <dbReference type="ARBA" id="ARBA00024033"/>
    </source>
</evidence>
<feature type="transmembrane region" description="Helical" evidence="8">
    <location>
        <begin position="200"/>
        <end position="221"/>
    </location>
</feature>
<reference evidence="9 11" key="2">
    <citation type="submission" date="2018-12" db="EMBL/GenBank/DDBJ databases">
        <title>Streptomyces griseoviridis F1-27 complete genome.</title>
        <authorList>
            <person name="Mariita R.M."/>
            <person name="Sello J.K."/>
        </authorList>
    </citation>
    <scope>NUCLEOTIDE SEQUENCE [LARGE SCALE GENOMIC DNA]</scope>
    <source>
        <strain evidence="9 11">F1-27</strain>
    </source>
</reference>
<evidence type="ECO:0000256" key="2">
    <source>
        <dbReference type="ARBA" id="ARBA00022475"/>
    </source>
</evidence>
<evidence type="ECO:0000313" key="10">
    <source>
        <dbReference type="EMBL" id="QCN86243.1"/>
    </source>
</evidence>
<keyword evidence="5 8" id="KW-1133">Transmembrane helix</keyword>
<keyword evidence="3" id="KW-0808">Transferase</keyword>
<evidence type="ECO:0000313" key="11">
    <source>
        <dbReference type="Proteomes" id="UP000271291"/>
    </source>
</evidence>
<dbReference type="EMBL" id="CP034687">
    <property type="protein sequence ID" value="AZS86902.1"/>
    <property type="molecule type" value="Genomic_DNA"/>
</dbReference>
<name>A0A3S9ZGM4_STRGD</name>
<dbReference type="PIRSF" id="PIRSF010361">
    <property type="entry name" value="UCP010361"/>
    <property type="match status" value="1"/>
</dbReference>
<comment type="subcellular location">
    <subcellularLocation>
        <location evidence="1">Cell membrane</location>
        <topology evidence="1">Multi-pass membrane protein</topology>
    </subcellularLocation>
</comment>
<accession>A0A3S9ZGM4</accession>
<feature type="transmembrane region" description="Helical" evidence="8">
    <location>
        <begin position="343"/>
        <end position="367"/>
    </location>
</feature>
<evidence type="ECO:0000256" key="3">
    <source>
        <dbReference type="ARBA" id="ARBA00022679"/>
    </source>
</evidence>
<protein>
    <submittedName>
        <fullName evidence="9">DUF2029 domain-containing protein</fullName>
    </submittedName>
</protein>
<dbReference type="Proteomes" id="UP000271291">
    <property type="component" value="Chromosome"/>
</dbReference>
<gene>
    <name evidence="10" type="ORF">DDJ31_15695</name>
    <name evidence="9" type="ORF">ELQ87_23575</name>
</gene>
<keyword evidence="12" id="KW-1185">Reference proteome</keyword>
<feature type="transmembrane region" description="Helical" evidence="8">
    <location>
        <begin position="129"/>
        <end position="149"/>
    </location>
</feature>
<reference evidence="10 12" key="1">
    <citation type="submission" date="2018-04" db="EMBL/GenBank/DDBJ databases">
        <title>Complete genome sequences of Streptomyces griseoviridis K61 and characterization of antagonistic properties of biological control agents.</title>
        <authorList>
            <person name="Mariita R.M."/>
            <person name="Sello J.K."/>
        </authorList>
    </citation>
    <scope>NUCLEOTIDE SEQUENCE [LARGE SCALE GENOMIC DNA]</scope>
    <source>
        <strain evidence="10 12">K61</strain>
    </source>
</reference>
<proteinExistence type="inferred from homology"/>
<sequence>MNAAPKAVTTPLARALRAVTAPFTPALRALTTLATTVSHTLRRVLGPHRLAVLAALWVAGRAAMLWLLVVAGRPALGWGGVGREVWRLYHHWYGVLAHGAFPAHDPLWQYPPGAGPVLLAPALLPGLTYFQAFVVLTLAADAAVTAALARAGTRPGRSLRGAAYWTCGLPLLLHLPLARYDVQVTALAVIALLTATRSPRAYGAFAALGALVKVWPVLVLLGVARGRDTRSAWTWAAATGATALAVLAALFAHPLAFLRQQGGRGVQIESLGGTVLGLATHAGWPGTVRYRYGAMEFTGPYVGTVARLSLLLTGLALALMLLWRLRAGHRTPATPADAALSAVLLFTVTSRVISPQYLIWLLGLAAVCLTSRHTAQRPVAVLVLAAAAVSAVVYPVLYDQVTACTWTGCALMVVRNGLLTAAAVRSCTRVWRATRLDTAPPAPRGVRGAVVPAPASGPRLLH</sequence>
<dbReference type="KEGG" id="sgd:ELQ87_23575"/>
<keyword evidence="4 8" id="KW-0812">Transmembrane</keyword>
<dbReference type="EMBL" id="CP029078">
    <property type="protein sequence ID" value="QCN86243.1"/>
    <property type="molecule type" value="Genomic_DNA"/>
</dbReference>
<dbReference type="Proteomes" id="UP000501753">
    <property type="component" value="Chromosome"/>
</dbReference>
<evidence type="ECO:0000256" key="4">
    <source>
        <dbReference type="ARBA" id="ARBA00022692"/>
    </source>
</evidence>
<evidence type="ECO:0000256" key="5">
    <source>
        <dbReference type="ARBA" id="ARBA00022989"/>
    </source>
</evidence>